<comment type="subcellular location">
    <subcellularLocation>
        <location evidence="5">Cytoplasm</location>
    </subcellularLocation>
</comment>
<comment type="domain">
    <text evidence="5">Consists of an N-terminal FAD-binding domain with a Rossman fold and a C-terminal substrate-binding domain.</text>
</comment>
<feature type="binding site" evidence="5">
    <location>
        <position position="50"/>
    </location>
    <ligand>
        <name>FAD</name>
        <dbReference type="ChEBI" id="CHEBI:57692"/>
    </ligand>
</feature>
<dbReference type="Proteomes" id="UP000625631">
    <property type="component" value="Unassembled WGS sequence"/>
</dbReference>
<gene>
    <name evidence="7" type="ORF">I7X13_09490</name>
</gene>
<keyword evidence="4 5" id="KW-0503">Monooxygenase</keyword>
<dbReference type="EMBL" id="JAEDAE010000003">
    <property type="protein sequence ID" value="MBH8558279.1"/>
    <property type="molecule type" value="Genomic_DNA"/>
</dbReference>
<keyword evidence="5" id="KW-0963">Cytoplasm</keyword>
<proteinExistence type="inferred from homology"/>
<keyword evidence="1 5" id="KW-0285">Flavoprotein</keyword>
<feature type="binding site" evidence="5">
    <location>
        <position position="306"/>
    </location>
    <ligand>
        <name>FAD</name>
        <dbReference type="ChEBI" id="CHEBI:57692"/>
    </ligand>
</feature>
<evidence type="ECO:0000256" key="1">
    <source>
        <dbReference type="ARBA" id="ARBA00022630"/>
    </source>
</evidence>
<evidence type="ECO:0000259" key="6">
    <source>
        <dbReference type="Pfam" id="PF01494"/>
    </source>
</evidence>
<keyword evidence="3 5" id="KW-0560">Oxidoreductase</keyword>
<comment type="cofactor">
    <cofactor evidence="5">
        <name>FAD</name>
        <dbReference type="ChEBI" id="CHEBI:57692"/>
    </cofactor>
</comment>
<keyword evidence="2 5" id="KW-0274">FAD</keyword>
<comment type="similarity">
    <text evidence="5">Belongs to the aromatic-ring hydroxylase family. TetX subfamily.</text>
</comment>
<comment type="caution">
    <text evidence="7">The sequence shown here is derived from an EMBL/GenBank/DDBJ whole genome shotgun (WGS) entry which is preliminary data.</text>
</comment>
<dbReference type="PANTHER" id="PTHR46972">
    <property type="entry name" value="MONOOXYGENASE ASQM-RELATED"/>
    <property type="match status" value="1"/>
</dbReference>
<evidence type="ECO:0000313" key="8">
    <source>
        <dbReference type="Proteomes" id="UP000625631"/>
    </source>
</evidence>
<dbReference type="EC" id="1.14.13.-" evidence="5"/>
<sequence length="391" mass="42367">MLLQHKQVAIVGGGPGGLTLARLLQQQGAAVRVYERDRSRRERVQGGTLDLHDESGLAALRAAGLLDAFRAHYRPGADLLRLTDKHATVALDQHADASADTFGDAAFRPEIDRGPLRDILLDSLQPGTVVWDSQLLAVQPLGAGWQLTFQGGATATADILIGADGANSKIRPLLTPIRPFYSGVTIVEGTVYDSAQNAPQLHALTKGGKIFALDDAKTLVVSAKGDGSLTFYTGCKMPETWARDSGIDFADAAEVRAWFRQGFAGWDEIWQELFASETTRCVPRPQYCMPLDQTWPAQPNLTMLGDAAHLMPPYAGEGVNMAMLDALELSEYLTSELFPTMQAAIAHYEQDMRQRASAVAQETLEQTERLHAPGALGYLVELFGAPHGSKM</sequence>
<evidence type="ECO:0000313" key="7">
    <source>
        <dbReference type="EMBL" id="MBH8558279.1"/>
    </source>
</evidence>
<dbReference type="Gene3D" id="3.50.50.60">
    <property type="entry name" value="FAD/NAD(P)-binding domain"/>
    <property type="match status" value="1"/>
</dbReference>
<keyword evidence="5" id="KW-0547">Nucleotide-binding</keyword>
<feature type="domain" description="FAD-binding" evidence="6">
    <location>
        <begin position="7"/>
        <end position="200"/>
    </location>
</feature>
<comment type="function">
    <text evidence="5">An FAD-requiring monooxygenase active on some tetracycline antibiotic derivatives, which leads to their inactivation. Hydroxylates carbon 11a of tetracycline and some analogs.</text>
</comment>
<dbReference type="InterPro" id="IPR002938">
    <property type="entry name" value="FAD-bd"/>
</dbReference>
<dbReference type="InterPro" id="IPR043683">
    <property type="entry name" value="TetX_monooxygenase"/>
</dbReference>
<comment type="catalytic activity">
    <reaction evidence="5">
        <text>a tetracycline + NADPH + O2 + H(+) = an 11a-hydroxytetracycline + NADP(+) + H2O</text>
        <dbReference type="Rhea" id="RHEA:61444"/>
        <dbReference type="ChEBI" id="CHEBI:15377"/>
        <dbReference type="ChEBI" id="CHEBI:15378"/>
        <dbReference type="ChEBI" id="CHEBI:15379"/>
        <dbReference type="ChEBI" id="CHEBI:57783"/>
        <dbReference type="ChEBI" id="CHEBI:58349"/>
        <dbReference type="ChEBI" id="CHEBI:144644"/>
        <dbReference type="ChEBI" id="CHEBI:144645"/>
    </reaction>
</comment>
<comment type="subunit">
    <text evidence="5">Monomer.</text>
</comment>
<dbReference type="SUPFAM" id="SSF51905">
    <property type="entry name" value="FAD/NAD(P)-binding domain"/>
    <property type="match status" value="1"/>
</dbReference>
<dbReference type="PANTHER" id="PTHR46972:SF1">
    <property type="entry name" value="FAD DEPENDENT OXIDOREDUCTASE DOMAIN-CONTAINING PROTEIN"/>
    <property type="match status" value="1"/>
</dbReference>
<feature type="domain" description="FAD-binding" evidence="6">
    <location>
        <begin position="301"/>
        <end position="362"/>
    </location>
</feature>
<evidence type="ECO:0000256" key="4">
    <source>
        <dbReference type="ARBA" id="ARBA00023033"/>
    </source>
</evidence>
<protein>
    <recommendedName>
        <fullName evidence="5">Flavin-dependent monooxygenase</fullName>
    </recommendedName>
    <alternativeName>
        <fullName evidence="5">TetX monooxygenase</fullName>
        <shortName evidence="5">TetX</shortName>
        <ecNumber evidence="5">1.14.13.-</ecNumber>
    </alternativeName>
</protein>
<evidence type="ECO:0000256" key="5">
    <source>
        <dbReference type="HAMAP-Rule" id="MF_00845"/>
    </source>
</evidence>
<dbReference type="HAMAP" id="MF_00845">
    <property type="entry name" value="TetX_monooxygenase"/>
    <property type="match status" value="1"/>
</dbReference>
<dbReference type="InterPro" id="IPR036188">
    <property type="entry name" value="FAD/NAD-bd_sf"/>
</dbReference>
<accession>A0ABS0Q7Q1</accession>
<dbReference type="PRINTS" id="PR00420">
    <property type="entry name" value="RNGMNOXGNASE"/>
</dbReference>
<keyword evidence="8" id="KW-1185">Reference proteome</keyword>
<evidence type="ECO:0000256" key="2">
    <source>
        <dbReference type="ARBA" id="ARBA00022827"/>
    </source>
</evidence>
<evidence type="ECO:0000256" key="3">
    <source>
        <dbReference type="ARBA" id="ARBA00023002"/>
    </source>
</evidence>
<feature type="binding site" evidence="5">
    <location>
        <position position="113"/>
    </location>
    <ligand>
        <name>FAD</name>
        <dbReference type="ChEBI" id="CHEBI:57692"/>
    </ligand>
</feature>
<dbReference type="RefSeq" id="WP_198075298.1">
    <property type="nucleotide sequence ID" value="NZ_JAEDAE010000003.1"/>
</dbReference>
<dbReference type="Pfam" id="PF01494">
    <property type="entry name" value="FAD_binding_3"/>
    <property type="match status" value="2"/>
</dbReference>
<reference evidence="7 8" key="1">
    <citation type="submission" date="2020-12" db="EMBL/GenBank/DDBJ databases">
        <title>Hymenobacter sp.</title>
        <authorList>
            <person name="Kim M.K."/>
        </authorList>
    </citation>
    <scope>NUCLEOTIDE SEQUENCE [LARGE SCALE GENOMIC DNA]</scope>
    <source>
        <strain evidence="7 8">BT442</strain>
    </source>
</reference>
<name>A0ABS0Q7Q1_9BACT</name>
<dbReference type="GO" id="GO:0004497">
    <property type="term" value="F:monooxygenase activity"/>
    <property type="evidence" value="ECO:0007669"/>
    <property type="project" value="UniProtKB-KW"/>
</dbReference>
<organism evidence="7 8">
    <name type="scientific">Hymenobacter negativus</name>
    <dbReference type="NCBI Taxonomy" id="2795026"/>
    <lineage>
        <taxon>Bacteria</taxon>
        <taxon>Pseudomonadati</taxon>
        <taxon>Bacteroidota</taxon>
        <taxon>Cytophagia</taxon>
        <taxon>Cytophagales</taxon>
        <taxon>Hymenobacteraceae</taxon>
        <taxon>Hymenobacter</taxon>
    </lineage>
</organism>
<keyword evidence="5" id="KW-0521">NADP</keyword>
<feature type="binding site" evidence="5">
    <location>
        <position position="43"/>
    </location>
    <ligand>
        <name>NADPH</name>
        <dbReference type="ChEBI" id="CHEBI:57783"/>
    </ligand>
</feature>